<dbReference type="InterPro" id="IPR036465">
    <property type="entry name" value="vWFA_dom_sf"/>
</dbReference>
<sequence>MGQQAFASPEERAAAFRTVWETLITSGKLGYMALLRNLRNILEADVSAQAVEKVCATLSNEQAVARAKQLPFRFLAAYREVLVLKSGYVALVLEALETAIAHSVANLRGFDTSTRVVVACDVSGSMQQPVSARSKVLLYDVGLVLGMLLQSRCSYVVTGMFGDTWKRLSLPGAGPCKTCRSSTAAKAK</sequence>
<dbReference type="AlphaFoldDB" id="A0A8T9Q392"/>
<dbReference type="PANTHER" id="PTHR44791:SF1">
    <property type="entry name" value="TELOMERASE PROTEIN COMPONENT 1"/>
    <property type="match status" value="1"/>
</dbReference>
<organism evidence="2 3">
    <name type="scientific">Hymenobacter cellulosilyticus</name>
    <dbReference type="NCBI Taxonomy" id="2932248"/>
    <lineage>
        <taxon>Bacteria</taxon>
        <taxon>Pseudomonadati</taxon>
        <taxon>Bacteroidota</taxon>
        <taxon>Cytophagia</taxon>
        <taxon>Cytophagales</taxon>
        <taxon>Hymenobacteraceae</taxon>
        <taxon>Hymenobacter</taxon>
    </lineage>
</organism>
<dbReference type="GO" id="GO:0000722">
    <property type="term" value="P:telomere maintenance via recombination"/>
    <property type="evidence" value="ECO:0007669"/>
    <property type="project" value="TreeGrafter"/>
</dbReference>
<keyword evidence="3" id="KW-1185">Reference proteome</keyword>
<dbReference type="GO" id="GO:0003720">
    <property type="term" value="F:telomerase activity"/>
    <property type="evidence" value="ECO:0007669"/>
    <property type="project" value="TreeGrafter"/>
</dbReference>
<protein>
    <submittedName>
        <fullName evidence="2">TROVE domain-containing protein</fullName>
    </submittedName>
</protein>
<dbReference type="EMBL" id="CP095046">
    <property type="protein sequence ID" value="UOQ71442.1"/>
    <property type="molecule type" value="Genomic_DNA"/>
</dbReference>
<dbReference type="SUPFAM" id="SSF140864">
    <property type="entry name" value="TROVE domain-like"/>
    <property type="match status" value="1"/>
</dbReference>
<name>A0A8T9Q392_9BACT</name>
<dbReference type="InterPro" id="IPR052652">
    <property type="entry name" value="Telomerase_Complex_Comp"/>
</dbReference>
<proteinExistence type="predicted"/>
<dbReference type="Pfam" id="PF05731">
    <property type="entry name" value="TROVE"/>
    <property type="match status" value="1"/>
</dbReference>
<evidence type="ECO:0000313" key="2">
    <source>
        <dbReference type="EMBL" id="UOQ71442.1"/>
    </source>
</evidence>
<evidence type="ECO:0000313" key="3">
    <source>
        <dbReference type="Proteomes" id="UP000831796"/>
    </source>
</evidence>
<dbReference type="InterPro" id="IPR037214">
    <property type="entry name" value="TROVE_dom_sf"/>
</dbReference>
<feature type="domain" description="TROVE" evidence="1">
    <location>
        <begin position="1"/>
        <end position="112"/>
    </location>
</feature>
<dbReference type="PROSITE" id="PS50988">
    <property type="entry name" value="TROVE"/>
    <property type="match status" value="1"/>
</dbReference>
<dbReference type="Gene3D" id="3.40.50.410">
    <property type="entry name" value="von Willebrand factor, type A domain"/>
    <property type="match status" value="1"/>
</dbReference>
<dbReference type="RefSeq" id="WP_244674849.1">
    <property type="nucleotide sequence ID" value="NZ_CP095046.1"/>
</dbReference>
<gene>
    <name evidence="2" type="ORF">MUN79_22935</name>
</gene>
<dbReference type="KEGG" id="hcu:MUN79_22935"/>
<reference evidence="2" key="1">
    <citation type="submission" date="2022-04" db="EMBL/GenBank/DDBJ databases">
        <title>Hymenobacter sp. isolated from the air.</title>
        <authorList>
            <person name="Won M."/>
            <person name="Lee C.-M."/>
            <person name="Woen H.-Y."/>
            <person name="Kwon S.-W."/>
        </authorList>
    </citation>
    <scope>NUCLEOTIDE SEQUENCE</scope>
    <source>
        <strain evidence="2">5116S-3</strain>
    </source>
</reference>
<evidence type="ECO:0000259" key="1">
    <source>
        <dbReference type="PROSITE" id="PS50988"/>
    </source>
</evidence>
<dbReference type="PANTHER" id="PTHR44791">
    <property type="entry name" value="TELOMERASE PROTEIN COMPONENT 1 TEP1"/>
    <property type="match status" value="1"/>
</dbReference>
<dbReference type="Proteomes" id="UP000831796">
    <property type="component" value="Chromosome"/>
</dbReference>
<accession>A0A8T9Q392</accession>
<dbReference type="InterPro" id="IPR008858">
    <property type="entry name" value="TROVE_dom"/>
</dbReference>
<dbReference type="GO" id="GO:0070034">
    <property type="term" value="F:telomerase RNA binding"/>
    <property type="evidence" value="ECO:0007669"/>
    <property type="project" value="TreeGrafter"/>
</dbReference>